<keyword evidence="7" id="KW-1185">Reference proteome</keyword>
<dbReference type="GO" id="GO:0003723">
    <property type="term" value="F:RNA binding"/>
    <property type="evidence" value="ECO:0007669"/>
    <property type="project" value="InterPro"/>
</dbReference>
<dbReference type="CDD" id="cd00156">
    <property type="entry name" value="REC"/>
    <property type="match status" value="1"/>
</dbReference>
<dbReference type="OrthoDB" id="9808843at2"/>
<protein>
    <recommendedName>
        <fullName evidence="1">Stage 0 sporulation protein A homolog</fullName>
    </recommendedName>
</protein>
<dbReference type="InterPro" id="IPR005561">
    <property type="entry name" value="ANTAR"/>
</dbReference>
<name>A0A4R7K8Z6_9CLOT</name>
<dbReference type="Proteomes" id="UP000295325">
    <property type="component" value="Unassembled WGS sequence"/>
</dbReference>
<dbReference type="PANTHER" id="PTHR43367">
    <property type="match status" value="1"/>
</dbReference>
<feature type="modified residue" description="4-aspartylphosphate" evidence="3">
    <location>
        <position position="55"/>
    </location>
</feature>
<dbReference type="GO" id="GO:0000160">
    <property type="term" value="P:phosphorelay signal transduction system"/>
    <property type="evidence" value="ECO:0007669"/>
    <property type="project" value="InterPro"/>
</dbReference>
<evidence type="ECO:0000259" key="5">
    <source>
        <dbReference type="PROSITE" id="PS50921"/>
    </source>
</evidence>
<dbReference type="SMART" id="SM00448">
    <property type="entry name" value="REC"/>
    <property type="match status" value="1"/>
</dbReference>
<dbReference type="PROSITE" id="PS50110">
    <property type="entry name" value="RESPONSE_REGULATORY"/>
    <property type="match status" value="1"/>
</dbReference>
<evidence type="ECO:0000256" key="3">
    <source>
        <dbReference type="PROSITE-ProRule" id="PRU00169"/>
    </source>
</evidence>
<dbReference type="EMBL" id="SOAZ01000028">
    <property type="protein sequence ID" value="TDT50478.1"/>
    <property type="molecule type" value="Genomic_DNA"/>
</dbReference>
<dbReference type="PROSITE" id="PS50921">
    <property type="entry name" value="ANTAR"/>
    <property type="match status" value="1"/>
</dbReference>
<keyword evidence="3" id="KW-0597">Phosphoprotein</keyword>
<dbReference type="Gene3D" id="1.10.10.10">
    <property type="entry name" value="Winged helix-like DNA-binding domain superfamily/Winged helix DNA-binding domain"/>
    <property type="match status" value="1"/>
</dbReference>
<dbReference type="SMART" id="SM01012">
    <property type="entry name" value="ANTAR"/>
    <property type="match status" value="1"/>
</dbReference>
<dbReference type="InterPro" id="IPR011006">
    <property type="entry name" value="CheY-like_superfamily"/>
</dbReference>
<proteinExistence type="predicted"/>
<dbReference type="AlphaFoldDB" id="A0A4R7K8Z6"/>
<evidence type="ECO:0000256" key="1">
    <source>
        <dbReference type="ARBA" id="ARBA00018672"/>
    </source>
</evidence>
<dbReference type="InterPro" id="IPR008327">
    <property type="entry name" value="Sig_transdc_resp-reg_antiterm"/>
</dbReference>
<dbReference type="SUPFAM" id="SSF52172">
    <property type="entry name" value="CheY-like"/>
    <property type="match status" value="1"/>
</dbReference>
<dbReference type="RefSeq" id="WP_133629133.1">
    <property type="nucleotide sequence ID" value="NZ_SOAZ01000028.1"/>
</dbReference>
<dbReference type="Gene3D" id="3.40.50.2300">
    <property type="match status" value="1"/>
</dbReference>
<evidence type="ECO:0000256" key="2">
    <source>
        <dbReference type="ARBA" id="ARBA00024867"/>
    </source>
</evidence>
<evidence type="ECO:0000313" key="7">
    <source>
        <dbReference type="Proteomes" id="UP000295325"/>
    </source>
</evidence>
<organism evidence="6 7">
    <name type="scientific">Fonticella tunisiensis</name>
    <dbReference type="NCBI Taxonomy" id="1096341"/>
    <lineage>
        <taxon>Bacteria</taxon>
        <taxon>Bacillati</taxon>
        <taxon>Bacillota</taxon>
        <taxon>Clostridia</taxon>
        <taxon>Eubacteriales</taxon>
        <taxon>Clostridiaceae</taxon>
        <taxon>Fonticella</taxon>
    </lineage>
</organism>
<sequence length="187" mass="21350">MLNLRIVLGDNDEDFILNTSSILNQLGYSVVAADTSGTALLRKIRALNPDIVIADVNLRGISGFEISDIVEGEEICPCVITFKNSPSEYSLKLQEKLVYAYLQKPLSYGSIEYVIDNAYINFKRLMEYKTKLKERKAIEKAKGILMKKYKLSEEKAYEYMRKKSMDRGISLYKVSLAIIDIIEKDKK</sequence>
<dbReference type="InterPro" id="IPR001789">
    <property type="entry name" value="Sig_transdc_resp-reg_receiver"/>
</dbReference>
<dbReference type="PANTHER" id="PTHR43367:SF1">
    <property type="entry name" value="TWO-COMPONENT RESPONSE REGULATOR-LIKE APRR6-RELATED"/>
    <property type="match status" value="1"/>
</dbReference>
<dbReference type="PIRSF" id="PIRSF036382">
    <property type="entry name" value="RR_antiterm"/>
    <property type="match status" value="1"/>
</dbReference>
<reference evidence="6 7" key="1">
    <citation type="submission" date="2019-03" db="EMBL/GenBank/DDBJ databases">
        <title>Genomic Encyclopedia of Type Strains, Phase IV (KMG-IV): sequencing the most valuable type-strain genomes for metagenomic binning, comparative biology and taxonomic classification.</title>
        <authorList>
            <person name="Goeker M."/>
        </authorList>
    </citation>
    <scope>NUCLEOTIDE SEQUENCE [LARGE SCALE GENOMIC DNA]</scope>
    <source>
        <strain evidence="6 7">DSM 24455</strain>
    </source>
</reference>
<dbReference type="Pfam" id="PF00072">
    <property type="entry name" value="Response_reg"/>
    <property type="match status" value="1"/>
</dbReference>
<feature type="domain" description="Response regulatory" evidence="4">
    <location>
        <begin position="5"/>
        <end position="119"/>
    </location>
</feature>
<evidence type="ECO:0000259" key="4">
    <source>
        <dbReference type="PROSITE" id="PS50110"/>
    </source>
</evidence>
<dbReference type="InterPro" id="IPR036388">
    <property type="entry name" value="WH-like_DNA-bd_sf"/>
</dbReference>
<dbReference type="Pfam" id="PF03861">
    <property type="entry name" value="ANTAR"/>
    <property type="match status" value="1"/>
</dbReference>
<comment type="function">
    <text evidence="2">May play the central regulatory role in sporulation. It may be an element of the effector pathway responsible for the activation of sporulation genes in response to nutritional stress. Spo0A may act in concert with spo0H (a sigma factor) to control the expression of some genes that are critical to the sporulation process.</text>
</comment>
<evidence type="ECO:0000313" key="6">
    <source>
        <dbReference type="EMBL" id="TDT50478.1"/>
    </source>
</evidence>
<comment type="caution">
    <text evidence="6">The sequence shown here is derived from an EMBL/GenBank/DDBJ whole genome shotgun (WGS) entry which is preliminary data.</text>
</comment>
<feature type="domain" description="ANTAR" evidence="5">
    <location>
        <begin position="118"/>
        <end position="179"/>
    </location>
</feature>
<accession>A0A4R7K8Z6</accession>
<gene>
    <name evidence="6" type="ORF">EDD71_12819</name>
</gene>